<dbReference type="AlphaFoldDB" id="A0A075MRR1"/>
<dbReference type="InterPro" id="IPR011006">
    <property type="entry name" value="CheY-like_superfamily"/>
</dbReference>
<dbReference type="STRING" id="1459636.NTE_01443"/>
<dbReference type="PANTHER" id="PTHR43228">
    <property type="entry name" value="TWO-COMPONENT RESPONSE REGULATOR"/>
    <property type="match status" value="1"/>
</dbReference>
<dbReference type="SMART" id="SM00448">
    <property type="entry name" value="REC"/>
    <property type="match status" value="1"/>
</dbReference>
<dbReference type="Proteomes" id="UP000028194">
    <property type="component" value="Chromosome"/>
</dbReference>
<proteinExistence type="predicted"/>
<keyword evidence="2" id="KW-0238">DNA-binding</keyword>
<dbReference type="GO" id="GO:0003677">
    <property type="term" value="F:DNA binding"/>
    <property type="evidence" value="ECO:0007669"/>
    <property type="project" value="UniProtKB-KW"/>
</dbReference>
<name>A0A075MRR1_9ARCH</name>
<dbReference type="InterPro" id="IPR052048">
    <property type="entry name" value="ST_Response_Regulator"/>
</dbReference>
<dbReference type="EMBL" id="CP007174">
    <property type="protein sequence ID" value="AIF83507.1"/>
    <property type="molecule type" value="Genomic_DNA"/>
</dbReference>
<protein>
    <submittedName>
        <fullName evidence="2">Response regulator with CheY-like receiver, AAA-type ATPase, and DNA-binding domains</fullName>
    </submittedName>
</protein>
<dbReference type="CDD" id="cd00156">
    <property type="entry name" value="REC"/>
    <property type="match status" value="1"/>
</dbReference>
<sequence length="267" mass="29647">MFLKSKGNSFSTPNIETDYTSRCKTILAENKQLDLVMVTDKYANIMAKAARQLPQSSIRQLSPEDIVKTALRTNIAKGAFNVNSPTTGITSNIHVQYNAMDIIMYPLENDLTLIAIGIVDPGAIADIYSSVGRHFPTKLKKAIIVDDEEDIRSSIREVLKKRGFDVETAESGPACVKAIENATSNGAEYGMAIMDIRMPGMDGFEAYKKIHPISPNTKVIFITAFEYTQEEIAKKVQNNNVKVLRKPFTRADLLQLITDETNPTPKE</sequence>
<feature type="domain" description="Response regulatory" evidence="1">
    <location>
        <begin position="141"/>
        <end position="261"/>
    </location>
</feature>
<evidence type="ECO:0000313" key="2">
    <source>
        <dbReference type="EMBL" id="AIF83507.1"/>
    </source>
</evidence>
<dbReference type="Gene3D" id="3.40.50.2300">
    <property type="match status" value="1"/>
</dbReference>
<evidence type="ECO:0000259" key="1">
    <source>
        <dbReference type="PROSITE" id="PS50110"/>
    </source>
</evidence>
<reference evidence="2 3" key="1">
    <citation type="journal article" date="2014" name="PLoS ONE">
        <title>Genome Sequence of Candidatus Nitrososphaera evergladensis from Group I.1b Enriched from Everglades Soil Reveals Novel Genomic Features of the Ammonia-Oxidizing Archaea.</title>
        <authorList>
            <person name="Zhalnina K.V."/>
            <person name="Dias R."/>
            <person name="Leonard M.T."/>
            <person name="Dorr de Quadros P."/>
            <person name="Camargo F.A."/>
            <person name="Drew J.C."/>
            <person name="Farmerie W.G."/>
            <person name="Daroub S.H."/>
            <person name="Triplett E.W."/>
        </authorList>
    </citation>
    <scope>NUCLEOTIDE SEQUENCE [LARGE SCALE GENOMIC DNA]</scope>
    <source>
        <strain evidence="2 3">SR1</strain>
    </source>
</reference>
<dbReference type="PANTHER" id="PTHR43228:SF1">
    <property type="entry name" value="TWO-COMPONENT RESPONSE REGULATOR ARR22"/>
    <property type="match status" value="1"/>
</dbReference>
<dbReference type="eggNOG" id="arCOG02391">
    <property type="taxonomic scope" value="Archaea"/>
</dbReference>
<dbReference type="KEGG" id="nev:NTE_01443"/>
<dbReference type="Pfam" id="PF00072">
    <property type="entry name" value="Response_reg"/>
    <property type="match status" value="1"/>
</dbReference>
<evidence type="ECO:0000313" key="3">
    <source>
        <dbReference type="Proteomes" id="UP000028194"/>
    </source>
</evidence>
<gene>
    <name evidence="2" type="ORF">NTE_01443</name>
</gene>
<dbReference type="GO" id="GO:0000160">
    <property type="term" value="P:phosphorelay signal transduction system"/>
    <property type="evidence" value="ECO:0007669"/>
    <property type="project" value="InterPro"/>
</dbReference>
<dbReference type="InterPro" id="IPR001789">
    <property type="entry name" value="Sig_transdc_resp-reg_receiver"/>
</dbReference>
<accession>A0A075MRR1</accession>
<dbReference type="HOGENOM" id="CLU_1040581_0_0_2"/>
<keyword evidence="3" id="KW-1185">Reference proteome</keyword>
<dbReference type="PROSITE" id="PS50110">
    <property type="entry name" value="RESPONSE_REGULATORY"/>
    <property type="match status" value="1"/>
</dbReference>
<organism evidence="2 3">
    <name type="scientific">Candidatus Nitrososphaera evergladensis SR1</name>
    <dbReference type="NCBI Taxonomy" id="1459636"/>
    <lineage>
        <taxon>Archaea</taxon>
        <taxon>Nitrososphaerota</taxon>
        <taxon>Nitrososphaeria</taxon>
        <taxon>Nitrososphaerales</taxon>
        <taxon>Nitrososphaeraceae</taxon>
        <taxon>Nitrososphaera</taxon>
    </lineage>
</organism>
<dbReference type="SUPFAM" id="SSF52172">
    <property type="entry name" value="CheY-like"/>
    <property type="match status" value="1"/>
</dbReference>